<dbReference type="AlphaFoldDB" id="A0A132NCE4"/>
<reference evidence="4 5" key="1">
    <citation type="submission" date="2015-09" db="EMBL/GenBank/DDBJ databases">
        <title>Draft genome sequence of Hydrogenibacillus schlegelii DSM 2000.</title>
        <authorList>
            <person name="Hemp J."/>
        </authorList>
    </citation>
    <scope>NUCLEOTIDE SEQUENCE [LARGE SCALE GENOMIC DNA]</scope>
    <source>
        <strain evidence="4 5">MA 48</strain>
    </source>
</reference>
<feature type="signal peptide" evidence="1">
    <location>
        <begin position="1"/>
        <end position="24"/>
    </location>
</feature>
<dbReference type="Gene3D" id="1.10.101.10">
    <property type="entry name" value="PGBD-like superfamily/PGBD"/>
    <property type="match status" value="1"/>
</dbReference>
<dbReference type="GO" id="GO:0016787">
    <property type="term" value="F:hydrolase activity"/>
    <property type="evidence" value="ECO:0007669"/>
    <property type="project" value="InterPro"/>
</dbReference>
<protein>
    <submittedName>
        <fullName evidence="4">Spore cortex-lytic enzyme</fullName>
    </submittedName>
</protein>
<evidence type="ECO:0000259" key="2">
    <source>
        <dbReference type="Pfam" id="PF01471"/>
    </source>
</evidence>
<proteinExistence type="predicted"/>
<dbReference type="EMBL" id="JXBB01000055">
    <property type="protein sequence ID" value="OAR03503.1"/>
    <property type="molecule type" value="Genomic_DNA"/>
</dbReference>
<sequence>MRTAWALAAFLALTAIGLPAGAAAAPTLKIGDAGGYVYDLQHRLDQLGLYAGPQDGRFGPGTEQAVRRFQAVHGLAVDGIVGPRTWARLYGVTFTAREIDLMARMVTAEAGGEPFAGQVAVAAVILNRVRHPAFPSTVAGVLFEPRAFESVANGYFFRVTPTASAYRAVYAALRGDDPTHGALYFYNPAQTTSAWMRSRPVTARIGTHLFAL</sequence>
<dbReference type="RefSeq" id="WP_066202681.1">
    <property type="nucleotide sequence ID" value="NZ_CBCSAS010000002.1"/>
</dbReference>
<dbReference type="Gene3D" id="1.10.10.2520">
    <property type="entry name" value="Cell wall hydrolase SleB, domain 1"/>
    <property type="match status" value="1"/>
</dbReference>
<accession>A0A132NCE4</accession>
<keyword evidence="5" id="KW-1185">Reference proteome</keyword>
<feature type="domain" description="Cell wall hydrolase SleB" evidence="3">
    <location>
        <begin position="112"/>
        <end position="211"/>
    </location>
</feature>
<name>A0A132NCE4_HYDSH</name>
<evidence type="ECO:0000259" key="3">
    <source>
        <dbReference type="Pfam" id="PF07486"/>
    </source>
</evidence>
<comment type="caution">
    <text evidence="4">The sequence shown here is derived from an EMBL/GenBank/DDBJ whole genome shotgun (WGS) entry which is preliminary data.</text>
</comment>
<gene>
    <name evidence="4" type="ORF">SA87_02325</name>
</gene>
<dbReference type="InterPro" id="IPR042047">
    <property type="entry name" value="SleB_dom1"/>
</dbReference>
<dbReference type="InterPro" id="IPR036366">
    <property type="entry name" value="PGBDSf"/>
</dbReference>
<evidence type="ECO:0000313" key="4">
    <source>
        <dbReference type="EMBL" id="OAR03503.1"/>
    </source>
</evidence>
<dbReference type="SUPFAM" id="SSF47090">
    <property type="entry name" value="PGBD-like"/>
    <property type="match status" value="1"/>
</dbReference>
<evidence type="ECO:0000256" key="1">
    <source>
        <dbReference type="SAM" id="SignalP"/>
    </source>
</evidence>
<dbReference type="STRING" id="1484.SA87_02325"/>
<dbReference type="Pfam" id="PF07486">
    <property type="entry name" value="Hydrolase_2"/>
    <property type="match status" value="1"/>
</dbReference>
<dbReference type="InterPro" id="IPR011105">
    <property type="entry name" value="Cell_wall_hydrolase_SleB"/>
</dbReference>
<feature type="domain" description="Peptidoglycan binding-like" evidence="2">
    <location>
        <begin position="37"/>
        <end position="89"/>
    </location>
</feature>
<dbReference type="Pfam" id="PF01471">
    <property type="entry name" value="PG_binding_1"/>
    <property type="match status" value="1"/>
</dbReference>
<dbReference type="Proteomes" id="UP000243024">
    <property type="component" value="Unassembled WGS sequence"/>
</dbReference>
<dbReference type="Gene3D" id="6.20.240.60">
    <property type="match status" value="1"/>
</dbReference>
<evidence type="ECO:0000313" key="5">
    <source>
        <dbReference type="Proteomes" id="UP000243024"/>
    </source>
</evidence>
<dbReference type="InterPro" id="IPR002477">
    <property type="entry name" value="Peptidoglycan-bd-like"/>
</dbReference>
<organism evidence="4 5">
    <name type="scientific">Hydrogenibacillus schlegelii</name>
    <name type="common">Bacillus schlegelii</name>
    <dbReference type="NCBI Taxonomy" id="1484"/>
    <lineage>
        <taxon>Bacteria</taxon>
        <taxon>Bacillati</taxon>
        <taxon>Bacillota</taxon>
        <taxon>Bacilli</taxon>
        <taxon>Bacillales</taxon>
        <taxon>Bacillales Family X. Incertae Sedis</taxon>
        <taxon>Hydrogenibacillus</taxon>
    </lineage>
</organism>
<dbReference type="OrthoDB" id="9785345at2"/>
<dbReference type="InterPro" id="IPR036365">
    <property type="entry name" value="PGBD-like_sf"/>
</dbReference>
<feature type="chain" id="PRO_5007452891" evidence="1">
    <location>
        <begin position="25"/>
        <end position="212"/>
    </location>
</feature>
<keyword evidence="1" id="KW-0732">Signal</keyword>